<keyword evidence="5" id="KW-1185">Reference proteome</keyword>
<organism evidence="4 5">
    <name type="scientific">Pseudonocardia adelaidensis</name>
    <dbReference type="NCBI Taxonomy" id="648754"/>
    <lineage>
        <taxon>Bacteria</taxon>
        <taxon>Bacillati</taxon>
        <taxon>Actinomycetota</taxon>
        <taxon>Actinomycetes</taxon>
        <taxon>Pseudonocardiales</taxon>
        <taxon>Pseudonocardiaceae</taxon>
        <taxon>Pseudonocardia</taxon>
    </lineage>
</organism>
<reference evidence="5" key="1">
    <citation type="journal article" date="2019" name="Int. J. Syst. Evol. Microbiol.">
        <title>The Global Catalogue of Microorganisms (GCM) 10K type strain sequencing project: providing services to taxonomists for standard genome sequencing and annotation.</title>
        <authorList>
            <consortium name="The Broad Institute Genomics Platform"/>
            <consortium name="The Broad Institute Genome Sequencing Center for Infectious Disease"/>
            <person name="Wu L."/>
            <person name="Ma J."/>
        </authorList>
    </citation>
    <scope>NUCLEOTIDE SEQUENCE [LARGE SCALE GENOMIC DNA]</scope>
    <source>
        <strain evidence="5">JCM 18302</strain>
    </source>
</reference>
<comment type="similarity">
    <text evidence="1">Belongs to the CdaR family.</text>
</comment>
<dbReference type="Proteomes" id="UP001500804">
    <property type="component" value="Unassembled WGS sequence"/>
</dbReference>
<dbReference type="InterPro" id="IPR025736">
    <property type="entry name" value="PucR_C-HTH_dom"/>
</dbReference>
<feature type="domain" description="CdaR GGDEF-like" evidence="3">
    <location>
        <begin position="329"/>
        <end position="467"/>
    </location>
</feature>
<evidence type="ECO:0000259" key="2">
    <source>
        <dbReference type="Pfam" id="PF13556"/>
    </source>
</evidence>
<evidence type="ECO:0000259" key="3">
    <source>
        <dbReference type="Pfam" id="PF17853"/>
    </source>
</evidence>
<name>A0ABP9P967_9PSEU</name>
<gene>
    <name evidence="4" type="ORF">GCM10023320_83540</name>
</gene>
<proteinExistence type="inferred from homology"/>
<dbReference type="InterPro" id="IPR041522">
    <property type="entry name" value="CdaR_GGDEF"/>
</dbReference>
<dbReference type="PANTHER" id="PTHR33744:SF7">
    <property type="entry name" value="PUCR FAMILY TRANSCRIPTIONAL REGULATOR"/>
    <property type="match status" value="1"/>
</dbReference>
<evidence type="ECO:0000313" key="4">
    <source>
        <dbReference type="EMBL" id="GAA5142821.1"/>
    </source>
</evidence>
<dbReference type="EMBL" id="BAABJO010000064">
    <property type="protein sequence ID" value="GAA5142821.1"/>
    <property type="molecule type" value="Genomic_DNA"/>
</dbReference>
<comment type="caution">
    <text evidence="4">The sequence shown here is derived from an EMBL/GenBank/DDBJ whole genome shotgun (WGS) entry which is preliminary data.</text>
</comment>
<sequence>MAQGPPARQDRPSDDSIDVGALLAEPLLRNTLVAGLGGVHRRVQWCLPLSELGAPAGAGGNGDRPGPPHAGIVVHAHAADLRGPDGPATISTVAARGGVAVLVQTDPRDVATPTELPFAYPEARRAADDAGLPLALLPPTADYRTVSQLVATKVLAQATHVLQYSDRVHRSLGEILARGAGIPPLAYGMARMSEAPVMVIDLDGVVLAHEATSAIPKPDPAVIGAVLVQHLERLAADGTAGAGVTVVDPIEDGPLTCTPIIAPVMYGGEISGLAAVLEPAGGDPHDHAQRRIVAAEGAVLIGSEMLRIRSMTEAEERTRGDFVVGLVHGRFEDGQQLLARARHHGFHPDGRYAVCVAAMNPPDLDDERTRRRSTAVARAAEKIDLLPGGPTLATYIGGNLVVVRPVVRGGPTPDALDEQERVRAFAGHLRKLIGDRTGTAVRVAFGRVGTGARGVARSYREARTALALGRRVDVPPVAGYDELRIFVALSDLADSENGRTFAHEVLEPLRKVDGNARNLESVVLAYIAESGNLNAAARRLGLHRNTTLYKLDRVSRVLGMDIRSAETQFMVWLAHHIDNLVQVGDSLDAELAPPP</sequence>
<evidence type="ECO:0000313" key="5">
    <source>
        <dbReference type="Proteomes" id="UP001500804"/>
    </source>
</evidence>
<dbReference type="RefSeq" id="WP_345613517.1">
    <property type="nucleotide sequence ID" value="NZ_BAABJO010000064.1"/>
</dbReference>
<protein>
    <submittedName>
        <fullName evidence="4">Helix-turn-helix domain-containing protein</fullName>
    </submittedName>
</protein>
<dbReference type="Pfam" id="PF13556">
    <property type="entry name" value="HTH_30"/>
    <property type="match status" value="1"/>
</dbReference>
<dbReference type="InterPro" id="IPR042070">
    <property type="entry name" value="PucR_C-HTH_sf"/>
</dbReference>
<dbReference type="Pfam" id="PF17853">
    <property type="entry name" value="GGDEF_2"/>
    <property type="match status" value="1"/>
</dbReference>
<dbReference type="Gene3D" id="1.10.10.2840">
    <property type="entry name" value="PucR C-terminal helix-turn-helix domain"/>
    <property type="match status" value="1"/>
</dbReference>
<dbReference type="PANTHER" id="PTHR33744">
    <property type="entry name" value="CARBOHYDRATE DIACID REGULATOR"/>
    <property type="match status" value="1"/>
</dbReference>
<evidence type="ECO:0000256" key="1">
    <source>
        <dbReference type="ARBA" id="ARBA00006754"/>
    </source>
</evidence>
<accession>A0ABP9P967</accession>
<dbReference type="InterPro" id="IPR051448">
    <property type="entry name" value="CdaR-like_regulators"/>
</dbReference>
<feature type="domain" description="PucR C-terminal helix-turn-helix" evidence="2">
    <location>
        <begin position="523"/>
        <end position="576"/>
    </location>
</feature>